<dbReference type="EMBL" id="BSXT01003084">
    <property type="protein sequence ID" value="GMF52390.1"/>
    <property type="molecule type" value="Genomic_DNA"/>
</dbReference>
<organism evidence="3 4">
    <name type="scientific">Phytophthora fragariaefolia</name>
    <dbReference type="NCBI Taxonomy" id="1490495"/>
    <lineage>
        <taxon>Eukaryota</taxon>
        <taxon>Sar</taxon>
        <taxon>Stramenopiles</taxon>
        <taxon>Oomycota</taxon>
        <taxon>Peronosporomycetes</taxon>
        <taxon>Peronosporales</taxon>
        <taxon>Peronosporaceae</taxon>
        <taxon>Phytophthora</taxon>
    </lineage>
</organism>
<evidence type="ECO:0000313" key="3">
    <source>
        <dbReference type="EMBL" id="GMF52390.1"/>
    </source>
</evidence>
<keyword evidence="4" id="KW-1185">Reference proteome</keyword>
<comment type="caution">
    <text evidence="3">The sequence shown here is derived from an EMBL/GenBank/DDBJ whole genome shotgun (WGS) entry which is preliminary data.</text>
</comment>
<feature type="compositionally biased region" description="Basic and acidic residues" evidence="1">
    <location>
        <begin position="271"/>
        <end position="286"/>
    </location>
</feature>
<feature type="domain" description="Reverse transcriptase Ty1/copia-type" evidence="2">
    <location>
        <begin position="92"/>
        <end position="200"/>
    </location>
</feature>
<proteinExistence type="predicted"/>
<dbReference type="InterPro" id="IPR013103">
    <property type="entry name" value="RVT_2"/>
</dbReference>
<protein>
    <submittedName>
        <fullName evidence="3">Unnamed protein product</fullName>
    </submittedName>
</protein>
<dbReference type="AlphaFoldDB" id="A0A9W6Y456"/>
<evidence type="ECO:0000313" key="4">
    <source>
        <dbReference type="Proteomes" id="UP001165121"/>
    </source>
</evidence>
<feature type="region of interest" description="Disordered" evidence="1">
    <location>
        <begin position="39"/>
        <end position="59"/>
    </location>
</feature>
<dbReference type="OrthoDB" id="7614033at2759"/>
<dbReference type="Proteomes" id="UP001165121">
    <property type="component" value="Unassembled WGS sequence"/>
</dbReference>
<gene>
    <name evidence="3" type="ORF">Pfra01_002143300</name>
</gene>
<reference evidence="3" key="1">
    <citation type="submission" date="2023-04" db="EMBL/GenBank/DDBJ databases">
        <title>Phytophthora fragariaefolia NBRC 109709.</title>
        <authorList>
            <person name="Ichikawa N."/>
            <person name="Sato H."/>
            <person name="Tonouchi N."/>
        </authorList>
    </citation>
    <scope>NUCLEOTIDE SEQUENCE</scope>
    <source>
        <strain evidence="3">NBRC 109709</strain>
    </source>
</reference>
<evidence type="ECO:0000256" key="1">
    <source>
        <dbReference type="SAM" id="MobiDB-lite"/>
    </source>
</evidence>
<name>A0A9W6Y456_9STRA</name>
<dbReference type="Pfam" id="PF07727">
    <property type="entry name" value="RVT_2"/>
    <property type="match status" value="1"/>
</dbReference>
<sequence>MKTMIKNAFMDGEHTLPSVIPYVRIWIITEVTREVQGTPSTKRFAAETEDEDARPVRKRKKNSRYQDFVRINGVILNNKTKKHLRALQVLVVKRRRQMGFVCKLIKSLYGTRQAPHVWNKKLHEHLVAIGFVRVESGYGLYARHQEGEISVLFTVYVDDLLLMGPPAECEAVQPLHQETYELVELGPVKYLLGVEVLINQVETTVFKKRILMRYLRGLACNTVMEHLHQKQHRWKRHVRMNQRKYHTEKRLERCIGSDADMEYGEEDEEVSSLRRDDPSVGSRTHEDDSDASSSKRSRSSSDRPRADAGPLPSPRSGGECTPSGVVASRTGPMRDPWMHPSEIQTRIGSTTPPIQYALYSCSGITDDHDTKELDFDPATDQRRDYCIRRFHEIRWYGNKKTSRRSRVPEWQALCL</sequence>
<accession>A0A9W6Y456</accession>
<feature type="region of interest" description="Disordered" evidence="1">
    <location>
        <begin position="256"/>
        <end position="337"/>
    </location>
</feature>
<feature type="compositionally biased region" description="Acidic residues" evidence="1">
    <location>
        <begin position="259"/>
        <end position="270"/>
    </location>
</feature>
<evidence type="ECO:0000259" key="2">
    <source>
        <dbReference type="Pfam" id="PF07727"/>
    </source>
</evidence>